<dbReference type="STRING" id="1073325.SAMN05444483_11638"/>
<gene>
    <name evidence="2" type="ORF">SAMN05444483_11638</name>
</gene>
<protein>
    <recommendedName>
        <fullName evidence="4">DUF2975 domain-containing protein</fullName>
    </recommendedName>
</protein>
<evidence type="ECO:0000313" key="2">
    <source>
        <dbReference type="EMBL" id="SHG56079.1"/>
    </source>
</evidence>
<reference evidence="3" key="1">
    <citation type="submission" date="2016-11" db="EMBL/GenBank/DDBJ databases">
        <authorList>
            <person name="Varghese N."/>
            <person name="Submissions S."/>
        </authorList>
    </citation>
    <scope>NUCLEOTIDE SEQUENCE [LARGE SCALE GENOMIC DNA]</scope>
    <source>
        <strain evidence="3">DSM 24579</strain>
    </source>
</reference>
<dbReference type="RefSeq" id="WP_072881302.1">
    <property type="nucleotide sequence ID" value="NZ_FQVT01000016.1"/>
</dbReference>
<name>A0A1M5KU84_SALEC</name>
<proteinExistence type="predicted"/>
<dbReference type="OrthoDB" id="1121693at2"/>
<evidence type="ECO:0000256" key="1">
    <source>
        <dbReference type="SAM" id="Phobius"/>
    </source>
</evidence>
<dbReference type="EMBL" id="FQVT01000016">
    <property type="protein sequence ID" value="SHG56079.1"/>
    <property type="molecule type" value="Genomic_DNA"/>
</dbReference>
<accession>A0A1M5KU84</accession>
<evidence type="ECO:0000313" key="3">
    <source>
        <dbReference type="Proteomes" id="UP000183945"/>
    </source>
</evidence>
<dbReference type="AlphaFoldDB" id="A0A1M5KU84"/>
<sequence length="139" mass="15724">MENQSFNLKTDLLQAQFPTMFKDFVFILLLFFAFLILVNLFKNIFTSSKQSPARDYIVLLLIILNKIFLFGGIGLIVANIIKNIFEEIYSSAAPKFSIAGAWEDLSFGIILLFVGIGLNKARKLILNQVTATNTREQQP</sequence>
<feature type="transmembrane region" description="Helical" evidence="1">
    <location>
        <begin position="24"/>
        <end position="45"/>
    </location>
</feature>
<keyword evidence="3" id="KW-1185">Reference proteome</keyword>
<organism evidence="2 3">
    <name type="scientific">Salegentibacter echinorum</name>
    <dbReference type="NCBI Taxonomy" id="1073325"/>
    <lineage>
        <taxon>Bacteria</taxon>
        <taxon>Pseudomonadati</taxon>
        <taxon>Bacteroidota</taxon>
        <taxon>Flavobacteriia</taxon>
        <taxon>Flavobacteriales</taxon>
        <taxon>Flavobacteriaceae</taxon>
        <taxon>Salegentibacter</taxon>
    </lineage>
</organism>
<feature type="transmembrane region" description="Helical" evidence="1">
    <location>
        <begin position="101"/>
        <end position="118"/>
    </location>
</feature>
<keyword evidence="1" id="KW-1133">Transmembrane helix</keyword>
<feature type="transmembrane region" description="Helical" evidence="1">
    <location>
        <begin position="57"/>
        <end position="81"/>
    </location>
</feature>
<keyword evidence="1" id="KW-0472">Membrane</keyword>
<evidence type="ECO:0008006" key="4">
    <source>
        <dbReference type="Google" id="ProtNLM"/>
    </source>
</evidence>
<keyword evidence="1" id="KW-0812">Transmembrane</keyword>
<dbReference type="Proteomes" id="UP000183945">
    <property type="component" value="Unassembled WGS sequence"/>
</dbReference>